<dbReference type="Proteomes" id="UP000284431">
    <property type="component" value="Unassembled WGS sequence"/>
</dbReference>
<dbReference type="GO" id="GO:0016757">
    <property type="term" value="F:glycosyltransferase activity"/>
    <property type="evidence" value="ECO:0007669"/>
    <property type="project" value="InterPro"/>
</dbReference>
<dbReference type="Gene3D" id="3.40.50.2000">
    <property type="entry name" value="Glycogen Phosphorylase B"/>
    <property type="match status" value="2"/>
</dbReference>
<protein>
    <submittedName>
        <fullName evidence="2">Glycosyltransferase WbuB</fullName>
    </submittedName>
</protein>
<dbReference type="Pfam" id="PF00534">
    <property type="entry name" value="Glycos_transf_1"/>
    <property type="match status" value="1"/>
</dbReference>
<keyword evidence="2" id="KW-0808">Transferase</keyword>
<comment type="caution">
    <text evidence="2">The sequence shown here is derived from an EMBL/GenBank/DDBJ whole genome shotgun (WGS) entry which is preliminary data.</text>
</comment>
<feature type="domain" description="Glycosyl transferase family 1" evidence="1">
    <location>
        <begin position="215"/>
        <end position="385"/>
    </location>
</feature>
<dbReference type="PANTHER" id="PTHR45947:SF3">
    <property type="entry name" value="SULFOQUINOVOSYL TRANSFERASE SQD2"/>
    <property type="match status" value="1"/>
</dbReference>
<evidence type="ECO:0000259" key="1">
    <source>
        <dbReference type="Pfam" id="PF00534"/>
    </source>
</evidence>
<dbReference type="PANTHER" id="PTHR45947">
    <property type="entry name" value="SULFOQUINOVOSYL TRANSFERASE SQD2"/>
    <property type="match status" value="1"/>
</dbReference>
<name>A0A413J3Y0_9BACE</name>
<dbReference type="AlphaFoldDB" id="A0A413J3Y0"/>
<accession>A0A413J3Y0</accession>
<organism evidence="2 3">
    <name type="scientific">Bacteroides caccae</name>
    <dbReference type="NCBI Taxonomy" id="47678"/>
    <lineage>
        <taxon>Bacteria</taxon>
        <taxon>Pseudomonadati</taxon>
        <taxon>Bacteroidota</taxon>
        <taxon>Bacteroidia</taxon>
        <taxon>Bacteroidales</taxon>
        <taxon>Bacteroidaceae</taxon>
        <taxon>Bacteroides</taxon>
    </lineage>
</organism>
<dbReference type="SUPFAM" id="SSF53756">
    <property type="entry name" value="UDP-Glycosyltransferase/glycogen phosphorylase"/>
    <property type="match status" value="1"/>
</dbReference>
<dbReference type="RefSeq" id="WP_122134376.1">
    <property type="nucleotide sequence ID" value="NZ_CAXSSI010000003.1"/>
</dbReference>
<gene>
    <name evidence="2" type="ORF">DXA49_09800</name>
</gene>
<proteinExistence type="predicted"/>
<evidence type="ECO:0000313" key="3">
    <source>
        <dbReference type="Proteomes" id="UP000284431"/>
    </source>
</evidence>
<sequence length="404" mass="46893">MNILFLTMYKMVDINENNIYPNLMKKFHQEGHEVFIVSPCERREGKPTTLREKKGVHYLNIKTLNVQKTNVIEKGLGQILLEKQFKSAIKYYFGNIRFDVILYSTPPITFTEVIKWVKDKNPQAMTYLMLKDIFPQNAVDLGMLSKNGIKGLLYYYFRHKEKKMYRISDWIGCMSPANVKYVMEHNKEITPSKVEICPNSYEVPKLKSELSKDQKNAIRSKYGLPLEVPIFIYGGNLGKPQGILFLIECMKVNMNRTDCHFVIVGNGVDYPILESWYNANSPKSVSVFKSLPKNDYDQLVDACDVGMIFLDYRFTIPNYPSRLLPYLLSKMPIIAVTDKNCDAGEIAVKNGYGLYCESDDVNLFICIVDEMLKRDRKKMGERGYQFFLDNYTVQHTYDAIMQHM</sequence>
<dbReference type="EMBL" id="QSCS01000013">
    <property type="protein sequence ID" value="RGY25870.1"/>
    <property type="molecule type" value="Genomic_DNA"/>
</dbReference>
<reference evidence="2 3" key="1">
    <citation type="submission" date="2018-08" db="EMBL/GenBank/DDBJ databases">
        <title>A genome reference for cultivated species of the human gut microbiota.</title>
        <authorList>
            <person name="Zou Y."/>
            <person name="Xue W."/>
            <person name="Luo G."/>
        </authorList>
    </citation>
    <scope>NUCLEOTIDE SEQUENCE [LARGE SCALE GENOMIC DNA]</scope>
    <source>
        <strain evidence="2 3">OF02-6LB</strain>
    </source>
</reference>
<evidence type="ECO:0000313" key="2">
    <source>
        <dbReference type="EMBL" id="RGY25870.1"/>
    </source>
</evidence>
<dbReference type="CDD" id="cd03794">
    <property type="entry name" value="GT4_WbuB-like"/>
    <property type="match status" value="1"/>
</dbReference>
<dbReference type="InterPro" id="IPR001296">
    <property type="entry name" value="Glyco_trans_1"/>
</dbReference>
<dbReference type="InterPro" id="IPR050194">
    <property type="entry name" value="Glycosyltransferase_grp1"/>
</dbReference>